<evidence type="ECO:0000256" key="4">
    <source>
        <dbReference type="PROSITE-ProRule" id="PRU00146"/>
    </source>
</evidence>
<protein>
    <recommendedName>
        <fullName evidence="6">PHD-type domain-containing protein</fullName>
    </recommendedName>
</protein>
<gene>
    <name evidence="7" type="ORF">JTE90_028085</name>
</gene>
<evidence type="ECO:0000256" key="5">
    <source>
        <dbReference type="SAM" id="Coils"/>
    </source>
</evidence>
<name>A0AAV6V9T9_9ARAC</name>
<sequence>MSTNCSRCREVITEALDCISCKVCKNTLHFYCCGFREANFRKTSKETKNSWTCDECKSSKTSTAADSNKSFQKEILDQLQEFKRSLDFNSKVLEEVVKSNKNLQEELQNIKKENYQLIEENKQLKTQIAEIKNDVIDLQQYSRRLNVEIANLPECENENITSIMESLMVALETDQMKDLVTYHRVPTISKTKIKPIVVQFTSITTKNNFLKIAKQKKIDMSSVTDDRSTFHRGVVKMPFTFIVYFLH</sequence>
<accession>A0AAV6V9T9</accession>
<keyword evidence="8" id="KW-1185">Reference proteome</keyword>
<dbReference type="SUPFAM" id="SSF57903">
    <property type="entry name" value="FYVE/PHD zinc finger"/>
    <property type="match status" value="1"/>
</dbReference>
<evidence type="ECO:0000259" key="6">
    <source>
        <dbReference type="PROSITE" id="PS50016"/>
    </source>
</evidence>
<evidence type="ECO:0000256" key="3">
    <source>
        <dbReference type="ARBA" id="ARBA00022833"/>
    </source>
</evidence>
<keyword evidence="5" id="KW-0175">Coiled coil</keyword>
<evidence type="ECO:0000313" key="8">
    <source>
        <dbReference type="Proteomes" id="UP000827092"/>
    </source>
</evidence>
<dbReference type="InterPro" id="IPR013083">
    <property type="entry name" value="Znf_RING/FYVE/PHD"/>
</dbReference>
<comment type="caution">
    <text evidence="7">The sequence shown here is derived from an EMBL/GenBank/DDBJ whole genome shotgun (WGS) entry which is preliminary data.</text>
</comment>
<dbReference type="InterPro" id="IPR019786">
    <property type="entry name" value="Zinc_finger_PHD-type_CS"/>
</dbReference>
<keyword evidence="1" id="KW-0479">Metal-binding</keyword>
<evidence type="ECO:0000313" key="7">
    <source>
        <dbReference type="EMBL" id="KAG8192962.1"/>
    </source>
</evidence>
<dbReference type="InterPro" id="IPR004244">
    <property type="entry name" value="Transposase_22"/>
</dbReference>
<keyword evidence="2 4" id="KW-0863">Zinc-finger</keyword>
<dbReference type="CDD" id="cd15489">
    <property type="entry name" value="PHD_SF"/>
    <property type="match status" value="1"/>
</dbReference>
<dbReference type="PANTHER" id="PTHR11505">
    <property type="entry name" value="L1 TRANSPOSABLE ELEMENT-RELATED"/>
    <property type="match status" value="1"/>
</dbReference>
<proteinExistence type="predicted"/>
<dbReference type="AlphaFoldDB" id="A0AAV6V9T9"/>
<dbReference type="Gene3D" id="3.30.70.1820">
    <property type="entry name" value="L1 transposable element, RRM domain"/>
    <property type="match status" value="1"/>
</dbReference>
<evidence type="ECO:0000256" key="2">
    <source>
        <dbReference type="ARBA" id="ARBA00022771"/>
    </source>
</evidence>
<keyword evidence="3" id="KW-0862">Zinc</keyword>
<dbReference type="PROSITE" id="PS01359">
    <property type="entry name" value="ZF_PHD_1"/>
    <property type="match status" value="1"/>
</dbReference>
<dbReference type="GO" id="GO:0008270">
    <property type="term" value="F:zinc ion binding"/>
    <property type="evidence" value="ECO:0007669"/>
    <property type="project" value="UniProtKB-KW"/>
</dbReference>
<evidence type="ECO:0000256" key="1">
    <source>
        <dbReference type="ARBA" id="ARBA00022723"/>
    </source>
</evidence>
<dbReference type="InterPro" id="IPR019787">
    <property type="entry name" value="Znf_PHD-finger"/>
</dbReference>
<dbReference type="EMBL" id="JAFNEN010000132">
    <property type="protein sequence ID" value="KAG8192962.1"/>
    <property type="molecule type" value="Genomic_DNA"/>
</dbReference>
<dbReference type="Proteomes" id="UP000827092">
    <property type="component" value="Unassembled WGS sequence"/>
</dbReference>
<feature type="domain" description="PHD-type" evidence="6">
    <location>
        <begin position="2"/>
        <end position="59"/>
    </location>
</feature>
<dbReference type="Gene3D" id="3.30.40.10">
    <property type="entry name" value="Zinc/RING finger domain, C3HC4 (zinc finger)"/>
    <property type="match status" value="1"/>
</dbReference>
<feature type="coiled-coil region" evidence="5">
    <location>
        <begin position="93"/>
        <end position="141"/>
    </location>
</feature>
<organism evidence="7 8">
    <name type="scientific">Oedothorax gibbosus</name>
    <dbReference type="NCBI Taxonomy" id="931172"/>
    <lineage>
        <taxon>Eukaryota</taxon>
        <taxon>Metazoa</taxon>
        <taxon>Ecdysozoa</taxon>
        <taxon>Arthropoda</taxon>
        <taxon>Chelicerata</taxon>
        <taxon>Arachnida</taxon>
        <taxon>Araneae</taxon>
        <taxon>Araneomorphae</taxon>
        <taxon>Entelegynae</taxon>
        <taxon>Araneoidea</taxon>
        <taxon>Linyphiidae</taxon>
        <taxon>Erigoninae</taxon>
        <taxon>Oedothorax</taxon>
    </lineage>
</organism>
<dbReference type="PROSITE" id="PS50016">
    <property type="entry name" value="ZF_PHD_2"/>
    <property type="match status" value="1"/>
</dbReference>
<reference evidence="7 8" key="1">
    <citation type="journal article" date="2022" name="Nat. Ecol. Evol.">
        <title>A masculinizing supergene underlies an exaggerated male reproductive morph in a spider.</title>
        <authorList>
            <person name="Hendrickx F."/>
            <person name="De Corte Z."/>
            <person name="Sonet G."/>
            <person name="Van Belleghem S.M."/>
            <person name="Kostlbacher S."/>
            <person name="Vangestel C."/>
        </authorList>
    </citation>
    <scope>NUCLEOTIDE SEQUENCE [LARGE SCALE GENOMIC DNA]</scope>
    <source>
        <strain evidence="7">W744_W776</strain>
    </source>
</reference>
<dbReference type="InterPro" id="IPR011011">
    <property type="entry name" value="Znf_FYVE_PHD"/>
</dbReference>